<gene>
    <name evidence="1" type="ORF">VRU48_16415</name>
</gene>
<dbReference type="Proteomes" id="UP001336835">
    <property type="component" value="Unassembled WGS sequence"/>
</dbReference>
<sequence>MKSNVEKSMLLKEHIKKANYTRGLVINTIVQVEYMLDRLLAEYFTSDNNRYEDMLLLVFSTERITLDSKRRILEVILKKWFKDQHTKYSKNLRYMENQMIPIRNRFAHSPTEYMIKNDGTIIDLIKVKDKQETISFNENQITELKENCQVCIEMMMDLFRIVRQAHPRNDWK</sequence>
<evidence type="ECO:0008006" key="3">
    <source>
        <dbReference type="Google" id="ProtNLM"/>
    </source>
</evidence>
<dbReference type="EMBL" id="JAZDQT010000003">
    <property type="protein sequence ID" value="MEE1946710.1"/>
    <property type="molecule type" value="Genomic_DNA"/>
</dbReference>
<evidence type="ECO:0000313" key="2">
    <source>
        <dbReference type="Proteomes" id="UP001336835"/>
    </source>
</evidence>
<evidence type="ECO:0000313" key="1">
    <source>
        <dbReference type="EMBL" id="MEE1946710.1"/>
    </source>
</evidence>
<reference evidence="1 2" key="1">
    <citation type="submission" date="2024-01" db="EMBL/GenBank/DDBJ databases">
        <title>Pedobacter sp. nov., isolated from fresh soil.</title>
        <authorList>
            <person name="Le N.T.T."/>
        </authorList>
    </citation>
    <scope>NUCLEOTIDE SEQUENCE [LARGE SCALE GENOMIC DNA]</scope>
    <source>
        <strain evidence="1 2">KR3-3</strain>
    </source>
</reference>
<comment type="caution">
    <text evidence="1">The sequence shown here is derived from an EMBL/GenBank/DDBJ whole genome shotgun (WGS) entry which is preliminary data.</text>
</comment>
<organism evidence="1 2">
    <name type="scientific">Pedobacter albus</name>
    <dbReference type="NCBI Taxonomy" id="3113905"/>
    <lineage>
        <taxon>Bacteria</taxon>
        <taxon>Pseudomonadati</taxon>
        <taxon>Bacteroidota</taxon>
        <taxon>Sphingobacteriia</taxon>
        <taxon>Sphingobacteriales</taxon>
        <taxon>Sphingobacteriaceae</taxon>
        <taxon>Pedobacter</taxon>
    </lineage>
</organism>
<keyword evidence="2" id="KW-1185">Reference proteome</keyword>
<dbReference type="RefSeq" id="WP_330109005.1">
    <property type="nucleotide sequence ID" value="NZ_JAZDQT010000003.1"/>
</dbReference>
<name>A0ABU7IB61_9SPHI</name>
<proteinExistence type="predicted"/>
<accession>A0ABU7IB61</accession>
<protein>
    <recommendedName>
        <fullName evidence="3">MAE-28990/MAE-18760-like HEPN domain-containing protein</fullName>
    </recommendedName>
</protein>